<keyword evidence="2" id="KW-1185">Reference proteome</keyword>
<sequence>MKKLILVNGIPASGKSYVAGQIADFFNLPVLSIDEIKEPFMAQFADIIDRPLNRQLGYSAYAAMFNIVKSSPSNTVFILDAWFGFRHKSVLANYLSQCDCETVIEIWNQISPERVAERYSQRCHCRVKGHPGEEYIPELVALAEKAQPMALGPVYTVIQDKEIETERLISWVAQHLNHSEPYILSPVRGINR</sequence>
<protein>
    <recommendedName>
        <fullName evidence="3">AAA domain-containing protein</fullName>
    </recommendedName>
</protein>
<reference evidence="1 2" key="1">
    <citation type="submission" date="2016-10" db="EMBL/GenBank/DDBJ databases">
        <authorList>
            <person name="de Groot N.N."/>
        </authorList>
    </citation>
    <scope>NUCLEOTIDE SEQUENCE [LARGE SCALE GENOMIC DNA]</scope>
    <source>
        <strain evidence="1 2">ATCC 29281</strain>
    </source>
</reference>
<dbReference type="eggNOG" id="COG2804">
    <property type="taxonomic scope" value="Bacteria"/>
</dbReference>
<dbReference type="EMBL" id="FNQS01000007">
    <property type="protein sequence ID" value="SEA67506.1"/>
    <property type="molecule type" value="Genomic_DNA"/>
</dbReference>
<dbReference type="InterPro" id="IPR027417">
    <property type="entry name" value="P-loop_NTPase"/>
</dbReference>
<evidence type="ECO:0000313" key="1">
    <source>
        <dbReference type="EMBL" id="SEA67506.1"/>
    </source>
</evidence>
<dbReference type="AlphaFoldDB" id="A0A1H4D4P2"/>
<dbReference type="STRING" id="71657.SAMN02982996_02159"/>
<dbReference type="Gene3D" id="3.40.50.300">
    <property type="entry name" value="P-loop containing nucleotide triphosphate hydrolases"/>
    <property type="match status" value="1"/>
</dbReference>
<evidence type="ECO:0000313" key="2">
    <source>
        <dbReference type="Proteomes" id="UP000187280"/>
    </source>
</evidence>
<accession>A0A1H4D4P2</accession>
<organism evidence="1 2">
    <name type="scientific">Lonsdalea quercina</name>
    <dbReference type="NCBI Taxonomy" id="71657"/>
    <lineage>
        <taxon>Bacteria</taxon>
        <taxon>Pseudomonadati</taxon>
        <taxon>Pseudomonadota</taxon>
        <taxon>Gammaproteobacteria</taxon>
        <taxon>Enterobacterales</taxon>
        <taxon>Pectobacteriaceae</taxon>
        <taxon>Lonsdalea</taxon>
    </lineage>
</organism>
<dbReference type="RefSeq" id="WP_051625471.1">
    <property type="nucleotide sequence ID" value="NZ_FNQS01000007.1"/>
</dbReference>
<evidence type="ECO:0008006" key="3">
    <source>
        <dbReference type="Google" id="ProtNLM"/>
    </source>
</evidence>
<dbReference type="GeneID" id="97765031"/>
<proteinExistence type="predicted"/>
<dbReference type="SUPFAM" id="SSF52540">
    <property type="entry name" value="P-loop containing nucleoside triphosphate hydrolases"/>
    <property type="match status" value="1"/>
</dbReference>
<gene>
    <name evidence="1" type="ORF">SAMN02982996_02159</name>
</gene>
<name>A0A1H4D4P2_9GAMM</name>
<dbReference type="Proteomes" id="UP000187280">
    <property type="component" value="Unassembled WGS sequence"/>
</dbReference>